<feature type="compositionally biased region" description="Basic and acidic residues" evidence="1">
    <location>
        <begin position="1248"/>
        <end position="1264"/>
    </location>
</feature>
<feature type="compositionally biased region" description="Basic and acidic residues" evidence="1">
    <location>
        <begin position="420"/>
        <end position="438"/>
    </location>
</feature>
<feature type="chain" id="PRO_5017204970" evidence="3">
    <location>
        <begin position="17"/>
        <end position="1404"/>
    </location>
</feature>
<feature type="compositionally biased region" description="Low complexity" evidence="1">
    <location>
        <begin position="1377"/>
        <end position="1387"/>
    </location>
</feature>
<keyword evidence="5" id="KW-1185">Reference proteome</keyword>
<feature type="region of interest" description="Disordered" evidence="1">
    <location>
        <begin position="1216"/>
        <end position="1404"/>
    </location>
</feature>
<reference evidence="4 5" key="1">
    <citation type="journal article" date="2018" name="Cell">
        <title>The Chara Genome: Secondary Complexity and Implications for Plant Terrestrialization.</title>
        <authorList>
            <person name="Nishiyama T."/>
            <person name="Sakayama H."/>
            <person name="Vries J.D."/>
            <person name="Buschmann H."/>
            <person name="Saint-Marcoux D."/>
            <person name="Ullrich K.K."/>
            <person name="Haas F.B."/>
            <person name="Vanderstraeten L."/>
            <person name="Becker D."/>
            <person name="Lang D."/>
            <person name="Vosolsobe S."/>
            <person name="Rombauts S."/>
            <person name="Wilhelmsson P.K.I."/>
            <person name="Janitza P."/>
            <person name="Kern R."/>
            <person name="Heyl A."/>
            <person name="Rumpler F."/>
            <person name="Villalobos L.I.A.C."/>
            <person name="Clay J.M."/>
            <person name="Skokan R."/>
            <person name="Toyoda A."/>
            <person name="Suzuki Y."/>
            <person name="Kagoshima H."/>
            <person name="Schijlen E."/>
            <person name="Tajeshwar N."/>
            <person name="Catarino B."/>
            <person name="Hetherington A.J."/>
            <person name="Saltykova A."/>
            <person name="Bonnot C."/>
            <person name="Breuninger H."/>
            <person name="Symeonidi A."/>
            <person name="Radhakrishnan G.V."/>
            <person name="Van Nieuwerburgh F."/>
            <person name="Deforce D."/>
            <person name="Chang C."/>
            <person name="Karol K.G."/>
            <person name="Hedrich R."/>
            <person name="Ulvskov P."/>
            <person name="Glockner G."/>
            <person name="Delwiche C.F."/>
            <person name="Petrasek J."/>
            <person name="Van de Peer Y."/>
            <person name="Friml J."/>
            <person name="Beilby M."/>
            <person name="Dolan L."/>
            <person name="Kohara Y."/>
            <person name="Sugano S."/>
            <person name="Fujiyama A."/>
            <person name="Delaux P.-M."/>
            <person name="Quint M."/>
            <person name="TheiBen G."/>
            <person name="Hagemann M."/>
            <person name="Harholt J."/>
            <person name="Dunand C."/>
            <person name="Zachgo S."/>
            <person name="Langdale J."/>
            <person name="Maumus F."/>
            <person name="Straeten D.V.D."/>
            <person name="Gould S.B."/>
            <person name="Rensing S.A."/>
        </authorList>
    </citation>
    <scope>NUCLEOTIDE SEQUENCE [LARGE SCALE GENOMIC DNA]</scope>
    <source>
        <strain evidence="4 5">S276</strain>
    </source>
</reference>
<feature type="region of interest" description="Disordered" evidence="1">
    <location>
        <begin position="1091"/>
        <end position="1110"/>
    </location>
</feature>
<comment type="caution">
    <text evidence="4">The sequence shown here is derived from an EMBL/GenBank/DDBJ whole genome shotgun (WGS) entry which is preliminary data.</text>
</comment>
<feature type="compositionally biased region" description="Low complexity" evidence="1">
    <location>
        <begin position="439"/>
        <end position="450"/>
    </location>
</feature>
<gene>
    <name evidence="4" type="ORF">CBR_g12548</name>
</gene>
<accession>A0A388JSP8</accession>
<dbReference type="Proteomes" id="UP000265515">
    <property type="component" value="Unassembled WGS sequence"/>
</dbReference>
<protein>
    <submittedName>
        <fullName evidence="4">Uncharacterized protein</fullName>
    </submittedName>
</protein>
<dbReference type="EMBL" id="BFEA01000014">
    <property type="protein sequence ID" value="GBG60810.1"/>
    <property type="molecule type" value="Genomic_DNA"/>
</dbReference>
<keyword evidence="3" id="KW-0732">Signal</keyword>
<feature type="compositionally biased region" description="Polar residues" evidence="1">
    <location>
        <begin position="1357"/>
        <end position="1366"/>
    </location>
</feature>
<dbReference type="Gramene" id="GBG60810">
    <property type="protein sequence ID" value="GBG60810"/>
    <property type="gene ID" value="CBR_g12548"/>
</dbReference>
<proteinExistence type="predicted"/>
<dbReference type="OrthoDB" id="377549at2759"/>
<feature type="region of interest" description="Disordered" evidence="1">
    <location>
        <begin position="25"/>
        <end position="73"/>
    </location>
</feature>
<evidence type="ECO:0000256" key="3">
    <source>
        <dbReference type="SAM" id="SignalP"/>
    </source>
</evidence>
<name>A0A388JSP8_CHABU</name>
<evidence type="ECO:0000313" key="4">
    <source>
        <dbReference type="EMBL" id="GBG60810.1"/>
    </source>
</evidence>
<feature type="compositionally biased region" description="Basic and acidic residues" evidence="1">
    <location>
        <begin position="33"/>
        <end position="42"/>
    </location>
</feature>
<dbReference type="PANTHER" id="PTHR33538:SF2">
    <property type="entry name" value="PROTEIN GAMETE EXPRESSED 1"/>
    <property type="match status" value="1"/>
</dbReference>
<dbReference type="STRING" id="69332.A0A388JSP8"/>
<feature type="region of interest" description="Disordered" evidence="1">
    <location>
        <begin position="932"/>
        <end position="956"/>
    </location>
</feature>
<keyword evidence="2" id="KW-0812">Transmembrane</keyword>
<feature type="compositionally biased region" description="Acidic residues" evidence="1">
    <location>
        <begin position="1217"/>
        <end position="1247"/>
    </location>
</feature>
<feature type="compositionally biased region" description="Gly residues" evidence="1">
    <location>
        <begin position="51"/>
        <end position="71"/>
    </location>
</feature>
<feature type="region of interest" description="Disordered" evidence="1">
    <location>
        <begin position="415"/>
        <end position="456"/>
    </location>
</feature>
<feature type="signal peptide" evidence="3">
    <location>
        <begin position="1"/>
        <end position="16"/>
    </location>
</feature>
<feature type="transmembrane region" description="Helical" evidence="2">
    <location>
        <begin position="888"/>
        <end position="905"/>
    </location>
</feature>
<feature type="compositionally biased region" description="Low complexity" evidence="1">
    <location>
        <begin position="1305"/>
        <end position="1315"/>
    </location>
</feature>
<dbReference type="InterPro" id="IPR040346">
    <property type="entry name" value="GEX1/Brambleberry"/>
</dbReference>
<evidence type="ECO:0000313" key="5">
    <source>
        <dbReference type="Proteomes" id="UP000265515"/>
    </source>
</evidence>
<organism evidence="4 5">
    <name type="scientific">Chara braunii</name>
    <name type="common">Braun's stonewort</name>
    <dbReference type="NCBI Taxonomy" id="69332"/>
    <lineage>
        <taxon>Eukaryota</taxon>
        <taxon>Viridiplantae</taxon>
        <taxon>Streptophyta</taxon>
        <taxon>Charophyceae</taxon>
        <taxon>Charales</taxon>
        <taxon>Characeae</taxon>
        <taxon>Chara</taxon>
    </lineage>
</organism>
<keyword evidence="2" id="KW-0472">Membrane</keyword>
<keyword evidence="2" id="KW-1133">Transmembrane helix</keyword>
<sequence length="1404" mass="155661">MILVVLALSILGKCDAWLGSSSSWFGGSPQVKESNEQRDTSSHGRNAAKGGAAGVGGGGGGGGRGGGGRGVGSAEVERFESDSMMAVVSPRSKTDARVRVEEMLARAEDDQQHSCWREAYVQLSSNCRSILSEESSKAQFALLITNCYLESSGRKSVNCWTGEPVEDCTKSMDEHTFAIYTEFFLDTAHTCHHLQSEVFKLETERSVNELKASAAWAGETVREMAGRSEEILDRVHQSAAIQKRFSEEQRTIHGRVLDNQREILAAQSNLKSGVAAATKEIAAQALNVTERITQNVTSGIREAVAGQEKLLAGQMEMATRQKQLIEGQVAEIQAMMRLREAQNEALSETRSSLSALGGQVQNHHEQSALWHSEARQYMEDSRSTLLQLHDTAKEHYSQAATWHADVDKMMQDSGRSLSAMRDEARSHQKESATWHDETSQLLRDSQSSLSAVRDEARDHHLRSATWHQEAQDLMRGTRSSLEGLRDEAREQYLQSATWHHEAQDLMKGTQSSLEGLRDDTKSSFELLQKEALDHRQQLGHIRDEARDHHVQTATWHEEEQALIEAAKSSLEGLREEARSSFDVLQSEAREHHQQSATWHGKVQHLMEESRSSLELVRKEAQDHHVQSATWHQEAQSMMQDSKSALESVRSEAQEHHLQSSSWYKEAQGMMKESRDSLQVVRDEARDHHDQSATWHREAKELMDESSSSLKVLREETKEHHEITATWHSEMRLTHEELLDSQRGLSRSAKEIARAQEAFVEKQAGVLSVLDQLFVSVDHVIALCNGMIMDSFLLKSVLFYSASAVLIHCVTSVPRTHSARFALYVAMVACLAVEWWWVRWVTPSPRSTTPLGGGGGGQNAGLDSIKGMGGGGREGVMSQCHSIRYRTRMAFVFGGVLILAYSALTYRDYSALSYQMLLHVQQKLDAHTRNMEKMMTHQKRKQQKQQEKEEEEEGSAGRMAIVTRRNMEEDESNRDALAVSKRKTTTDKKRWYKDGGGYTDLARLDPSWKMNTEKGEVEEEEEEEGGGQYLLPRTCHVALSNRCERRRCTPGPDGRLLFGGGGGVFGPSSASAAAAGAPPFPIFNGYVDPMGYDNDEDDDDPDYKPPPTASLFLLDQPASRARRGEDGKGEGAWKSAFAANKDESARDHFDACSVGTTAGVTSVAGSSPYNLRSSARKLGRPVAQSAVALAWESPTDFTKLVHMNALYRMCEASKLFQEGEDDPGSDSTGGEDSDVAESESFVPDEEEEKEKGVEGNDRWGRRNDGDQVGISREGGGRLTRQEEEEASHRATKFTYVTPPPAPTPAPLISSLPTSSANKGHHWITQEPSASVCVSSRGGVGNKRDRRSRRAAADPSRATAYSSSSTEAPSAKVRRRRSPSPVSSVQTSSRRYKTRSCSRHNSDSIE</sequence>
<dbReference type="PANTHER" id="PTHR33538">
    <property type="entry name" value="PROTEIN GAMETE EXPRESSED 1"/>
    <property type="match status" value="1"/>
</dbReference>
<evidence type="ECO:0000256" key="2">
    <source>
        <dbReference type="SAM" id="Phobius"/>
    </source>
</evidence>
<evidence type="ECO:0000256" key="1">
    <source>
        <dbReference type="SAM" id="MobiDB-lite"/>
    </source>
</evidence>
<feature type="transmembrane region" description="Helical" evidence="2">
    <location>
        <begin position="820"/>
        <end position="837"/>
    </location>
</feature>